<dbReference type="Gene3D" id="3.30.1680.40">
    <property type="match status" value="1"/>
</dbReference>
<accession>A0A1J0R5B8</accession>
<evidence type="ECO:0000256" key="3">
    <source>
        <dbReference type="ARBA" id="ARBA00022475"/>
    </source>
</evidence>
<dbReference type="Gene3D" id="3.90.150.10">
    <property type="entry name" value="Variant Surface Glycoprotein, subunit A domain 1"/>
    <property type="match status" value="1"/>
</dbReference>
<dbReference type="InterPro" id="IPR001812">
    <property type="entry name" value="Trypano_VSG_A_N_dom"/>
</dbReference>
<feature type="region of interest" description="Disordered" evidence="8">
    <location>
        <begin position="439"/>
        <end position="477"/>
    </location>
</feature>
<protein>
    <submittedName>
        <fullName evidence="12">Variant surface glycoprotein 1125.201</fullName>
    </submittedName>
</protein>
<dbReference type="VEuPathDB" id="TriTrypDB:Tb927.10.16220"/>
<comment type="subcellular location">
    <subcellularLocation>
        <location evidence="2">Cell membrane</location>
        <topology evidence="2">Lipid-anchor</topology>
        <topology evidence="2">GPI-anchor</topology>
    </subcellularLocation>
</comment>
<keyword evidence="7" id="KW-0449">Lipoprotein</keyword>
<evidence type="ECO:0000256" key="4">
    <source>
        <dbReference type="ARBA" id="ARBA00022622"/>
    </source>
</evidence>
<evidence type="ECO:0000256" key="9">
    <source>
        <dbReference type="SAM" id="SignalP"/>
    </source>
</evidence>
<keyword evidence="9" id="KW-0732">Signal</keyword>
<reference evidence="12" key="1">
    <citation type="submission" date="2016-08" db="EMBL/GenBank/DDBJ databases">
        <title>VSG repertoire of Trypanosoma brucei EATRO 1125.</title>
        <authorList>
            <person name="Cross G.A."/>
        </authorList>
    </citation>
    <scope>NUCLEOTIDE SEQUENCE</scope>
    <source>
        <strain evidence="12">EATRO 1125</strain>
    </source>
</reference>
<dbReference type="VEuPathDB" id="TriTrypDB:Tb427_000440000"/>
<proteinExistence type="predicted"/>
<feature type="chain" id="PRO_5012723752" evidence="9">
    <location>
        <begin position="22"/>
        <end position="510"/>
    </location>
</feature>
<sequence>MDIRMITLLEVISALSFVVTAWTDAAASNAVGHAATTKLCTLIKHNKKAAESTTARQKQLIAEIVRLRTLSLKSEAAACAAEKDDTAALTLFADYVQAKLRQASGRLENLAPKASAAAAALGYTAGRLDETISVFNQAVSSTPASQYCLQARSGGNGNHKITTEDTLCVAAIQLEPAPGVAHTKYDYSRHTALAAGSGASDGTSTSCQLTKIASGGGYENTGGVANQVYSGAGALKIDSSGPNIEALAAAEADDSAPNIEAHQKARQAYDKFHAAAAAQTTPTENNYDTWKADDRLLELIAKTLEAQTNKAKIEKADSAVTAARDKLLGGDQVQFTSKVWDQLQKTNLTYSDGTTLKSELAEEISSDESFANATFRCLQAKRKEALKPKIQQQHCHDSNTPHKPEEVCNAIGDANETGCNKTPGCHFVASKGEGKKCTLSEEGGKAAAKQEEDKAGGKDGKTGPKCTGKKKNDCKSPDCKWEGETCKDSSILVNKKLALMLADFMSWVTF</sequence>
<dbReference type="GO" id="GO:0042783">
    <property type="term" value="P:symbiont-mediated evasion of host immune response"/>
    <property type="evidence" value="ECO:0007669"/>
    <property type="project" value="InterPro"/>
</dbReference>
<feature type="domain" description="Trypanosome variant surface glycoprotein A-type N-terminal" evidence="10">
    <location>
        <begin position="17"/>
        <end position="358"/>
    </location>
</feature>
<dbReference type="AlphaFoldDB" id="A0A1J0R5B8"/>
<dbReference type="EMBL" id="KX699090">
    <property type="protein sequence ID" value="APD73046.1"/>
    <property type="molecule type" value="Genomic_DNA"/>
</dbReference>
<feature type="signal peptide" evidence="9">
    <location>
        <begin position="1"/>
        <end position="21"/>
    </location>
</feature>
<feature type="compositionally biased region" description="Basic and acidic residues" evidence="8">
    <location>
        <begin position="439"/>
        <end position="462"/>
    </location>
</feature>
<name>A0A1J0R5B8_9TRYP</name>
<dbReference type="GO" id="GO:0005886">
    <property type="term" value="C:plasma membrane"/>
    <property type="evidence" value="ECO:0007669"/>
    <property type="project" value="UniProtKB-SubCell"/>
</dbReference>
<dbReference type="Gene3D" id="1.10.470.10">
    <property type="entry name" value="Variant Surface Glycoprotein, subunit A, domain 2"/>
    <property type="match status" value="1"/>
</dbReference>
<keyword evidence="3" id="KW-1003">Cell membrane</keyword>
<keyword evidence="5" id="KW-0472">Membrane</keyword>
<evidence type="ECO:0000259" key="10">
    <source>
        <dbReference type="Pfam" id="PF00913"/>
    </source>
</evidence>
<organism evidence="12">
    <name type="scientific">Trypanosoma brucei</name>
    <dbReference type="NCBI Taxonomy" id="5691"/>
    <lineage>
        <taxon>Eukaryota</taxon>
        <taxon>Discoba</taxon>
        <taxon>Euglenozoa</taxon>
        <taxon>Kinetoplastea</taxon>
        <taxon>Metakinetoplastina</taxon>
        <taxon>Trypanosomatida</taxon>
        <taxon>Trypanosomatidae</taxon>
        <taxon>Trypanosoma</taxon>
    </lineage>
</organism>
<feature type="domain" description="Trypanosome variant surface glycoprotein C-terminal" evidence="11">
    <location>
        <begin position="408"/>
        <end position="506"/>
    </location>
</feature>
<evidence type="ECO:0000256" key="7">
    <source>
        <dbReference type="ARBA" id="ARBA00023288"/>
    </source>
</evidence>
<evidence type="ECO:0000256" key="5">
    <source>
        <dbReference type="ARBA" id="ARBA00023136"/>
    </source>
</evidence>
<evidence type="ECO:0000256" key="2">
    <source>
        <dbReference type="ARBA" id="ARBA00004609"/>
    </source>
</evidence>
<dbReference type="GO" id="GO:0098552">
    <property type="term" value="C:side of membrane"/>
    <property type="evidence" value="ECO:0007669"/>
    <property type="project" value="UniProtKB-KW"/>
</dbReference>
<evidence type="ECO:0000313" key="12">
    <source>
        <dbReference type="EMBL" id="APD73046.1"/>
    </source>
</evidence>
<dbReference type="Pfam" id="PF10659">
    <property type="entry name" value="Trypan_glycop_C"/>
    <property type="match status" value="1"/>
</dbReference>
<keyword evidence="6" id="KW-0325">Glycoprotein</keyword>
<evidence type="ECO:0000256" key="8">
    <source>
        <dbReference type="SAM" id="MobiDB-lite"/>
    </source>
</evidence>
<dbReference type="InterPro" id="IPR019609">
    <property type="entry name" value="Variant_surf_glycoprt_trypan_C"/>
</dbReference>
<evidence type="ECO:0000256" key="6">
    <source>
        <dbReference type="ARBA" id="ARBA00023180"/>
    </source>
</evidence>
<dbReference type="Pfam" id="PF00913">
    <property type="entry name" value="Trypan_glycop"/>
    <property type="match status" value="1"/>
</dbReference>
<evidence type="ECO:0000256" key="1">
    <source>
        <dbReference type="ARBA" id="ARBA00002523"/>
    </source>
</evidence>
<evidence type="ECO:0000259" key="11">
    <source>
        <dbReference type="Pfam" id="PF10659"/>
    </source>
</evidence>
<comment type="function">
    <text evidence="1">VSG forms a coat on the surface of the parasite. The trypanosome evades the immune response of the host by expressing a series of antigenically distinct VSGs from an estimated 1000 VSG genes.</text>
</comment>
<keyword evidence="4" id="KW-0336">GPI-anchor</keyword>
<dbReference type="SUPFAM" id="SSF58087">
    <property type="entry name" value="Variant surface glycoprotein (N-terminal domain)"/>
    <property type="match status" value="1"/>
</dbReference>